<dbReference type="EMBL" id="FNMZ01000001">
    <property type="protein sequence ID" value="SDW43397.1"/>
    <property type="molecule type" value="Genomic_DNA"/>
</dbReference>
<dbReference type="InterPro" id="IPR002818">
    <property type="entry name" value="DJ-1/PfpI"/>
</dbReference>
<dbReference type="SMART" id="SM00342">
    <property type="entry name" value="HTH_ARAC"/>
    <property type="match status" value="1"/>
</dbReference>
<dbReference type="GO" id="GO:0043565">
    <property type="term" value="F:sequence-specific DNA binding"/>
    <property type="evidence" value="ECO:0007669"/>
    <property type="project" value="InterPro"/>
</dbReference>
<dbReference type="Pfam" id="PF12833">
    <property type="entry name" value="HTH_18"/>
    <property type="match status" value="1"/>
</dbReference>
<dbReference type="SUPFAM" id="SSF52317">
    <property type="entry name" value="Class I glutamine amidotransferase-like"/>
    <property type="match status" value="1"/>
</dbReference>
<dbReference type="InterPro" id="IPR009057">
    <property type="entry name" value="Homeodomain-like_sf"/>
</dbReference>
<dbReference type="InterPro" id="IPR018062">
    <property type="entry name" value="HTH_AraC-typ_CS"/>
</dbReference>
<dbReference type="Gene3D" id="3.40.50.880">
    <property type="match status" value="1"/>
</dbReference>
<dbReference type="STRING" id="356660.SAMN05444336_1011000"/>
<keyword evidence="3" id="KW-0804">Transcription</keyword>
<evidence type="ECO:0000313" key="7">
    <source>
        <dbReference type="Proteomes" id="UP000199118"/>
    </source>
</evidence>
<dbReference type="Gene3D" id="1.10.10.60">
    <property type="entry name" value="Homeodomain-like"/>
    <property type="match status" value="1"/>
</dbReference>
<evidence type="ECO:0000256" key="4">
    <source>
        <dbReference type="SAM" id="MobiDB-lite"/>
    </source>
</evidence>
<dbReference type="Pfam" id="PF01965">
    <property type="entry name" value="DJ-1_PfpI"/>
    <property type="match status" value="1"/>
</dbReference>
<organism evidence="6 7">
    <name type="scientific">Albimonas donghaensis</name>
    <dbReference type="NCBI Taxonomy" id="356660"/>
    <lineage>
        <taxon>Bacteria</taxon>
        <taxon>Pseudomonadati</taxon>
        <taxon>Pseudomonadota</taxon>
        <taxon>Alphaproteobacteria</taxon>
        <taxon>Rhodobacterales</taxon>
        <taxon>Paracoccaceae</taxon>
        <taxon>Albimonas</taxon>
    </lineage>
</organism>
<accession>A0A1H2TI05</accession>
<evidence type="ECO:0000256" key="3">
    <source>
        <dbReference type="ARBA" id="ARBA00023163"/>
    </source>
</evidence>
<dbReference type="InterPro" id="IPR029062">
    <property type="entry name" value="Class_I_gatase-like"/>
</dbReference>
<reference evidence="6 7" key="1">
    <citation type="submission" date="2016-10" db="EMBL/GenBank/DDBJ databases">
        <authorList>
            <person name="de Groot N.N."/>
        </authorList>
    </citation>
    <scope>NUCLEOTIDE SEQUENCE [LARGE SCALE GENOMIC DNA]</scope>
    <source>
        <strain evidence="6 7">DSM 17890</strain>
    </source>
</reference>
<dbReference type="CDD" id="cd03136">
    <property type="entry name" value="GATase1_AraC_ArgR_like"/>
    <property type="match status" value="1"/>
</dbReference>
<name>A0A1H2TI05_9RHOB</name>
<dbReference type="SUPFAM" id="SSF46689">
    <property type="entry name" value="Homeodomain-like"/>
    <property type="match status" value="2"/>
</dbReference>
<gene>
    <name evidence="6" type="ORF">SAMN05444336_1011000</name>
</gene>
<dbReference type="AlphaFoldDB" id="A0A1H2TI05"/>
<feature type="domain" description="HTH araC/xylS-type" evidence="5">
    <location>
        <begin position="206"/>
        <end position="304"/>
    </location>
</feature>
<dbReference type="InterPro" id="IPR018060">
    <property type="entry name" value="HTH_AraC"/>
</dbReference>
<evidence type="ECO:0000259" key="5">
    <source>
        <dbReference type="PROSITE" id="PS01124"/>
    </source>
</evidence>
<dbReference type="PANTHER" id="PTHR43130">
    <property type="entry name" value="ARAC-FAMILY TRANSCRIPTIONAL REGULATOR"/>
    <property type="match status" value="1"/>
</dbReference>
<dbReference type="GO" id="GO:0003700">
    <property type="term" value="F:DNA-binding transcription factor activity"/>
    <property type="evidence" value="ECO:0007669"/>
    <property type="project" value="InterPro"/>
</dbReference>
<sequence>MLDRFSLLAFASAIEPLRLANHVSGRELFAWKLLSETGGPVAASCGMRTAVDGALEELPRGSRLIVCGGLDVARATSRGVLNWLRRESRRGVAMSAVCTGAFALAKAGLLDGRRCTIHWENQDGFAEDFPDVELTDQIFVVDGDAMTAAGGAAAGDMMLRLVSMAHGPDIAGMVADQMVYTNLRGDEDHQRLSVPARIGVRHPKLSRVIDLMNGHIEEPVSAARLASEVGMSTRQLERLFRRYLDRSPKRYYLELRLEKARRLLLQTDMSVIYVALACGFTSPSHFSKCYRAHYKRTPYRERGVSAPGPAAQAAEAHAAMMLAGGPGPEMSAGEYYDETVEDFDALGFDDEIGDDESGDDESGDDESGDGHGGEGEAGDGTSGTGAGRGA</sequence>
<keyword evidence="1" id="KW-0805">Transcription regulation</keyword>
<dbReference type="Proteomes" id="UP000199118">
    <property type="component" value="Unassembled WGS sequence"/>
</dbReference>
<dbReference type="InterPro" id="IPR052158">
    <property type="entry name" value="INH-QAR"/>
</dbReference>
<keyword evidence="7" id="KW-1185">Reference proteome</keyword>
<proteinExistence type="predicted"/>
<feature type="compositionally biased region" description="Acidic residues" evidence="4">
    <location>
        <begin position="346"/>
        <end position="367"/>
    </location>
</feature>
<evidence type="ECO:0000256" key="1">
    <source>
        <dbReference type="ARBA" id="ARBA00023015"/>
    </source>
</evidence>
<dbReference type="PANTHER" id="PTHR43130:SF3">
    <property type="entry name" value="HTH-TYPE TRANSCRIPTIONAL REGULATOR RV1931C"/>
    <property type="match status" value="1"/>
</dbReference>
<dbReference type="PROSITE" id="PS01124">
    <property type="entry name" value="HTH_ARAC_FAMILY_2"/>
    <property type="match status" value="1"/>
</dbReference>
<feature type="compositionally biased region" description="Gly residues" evidence="4">
    <location>
        <begin position="378"/>
        <end position="390"/>
    </location>
</feature>
<dbReference type="PROSITE" id="PS00041">
    <property type="entry name" value="HTH_ARAC_FAMILY_1"/>
    <property type="match status" value="1"/>
</dbReference>
<keyword evidence="2" id="KW-0238">DNA-binding</keyword>
<evidence type="ECO:0000313" key="6">
    <source>
        <dbReference type="EMBL" id="SDW43397.1"/>
    </source>
</evidence>
<evidence type="ECO:0000256" key="2">
    <source>
        <dbReference type="ARBA" id="ARBA00023125"/>
    </source>
</evidence>
<feature type="region of interest" description="Disordered" evidence="4">
    <location>
        <begin position="346"/>
        <end position="390"/>
    </location>
</feature>
<protein>
    <submittedName>
        <fullName evidence="6">Transcriptional regulator, AraC family with amidase-like domain</fullName>
    </submittedName>
</protein>